<evidence type="ECO:0000256" key="3">
    <source>
        <dbReference type="ARBA" id="ARBA00022448"/>
    </source>
</evidence>
<evidence type="ECO:0000256" key="5">
    <source>
        <dbReference type="ARBA" id="ARBA00022692"/>
    </source>
</evidence>
<dbReference type="CDD" id="cd06261">
    <property type="entry name" value="TM_PBP2"/>
    <property type="match status" value="2"/>
</dbReference>
<dbReference type="GO" id="GO:0005886">
    <property type="term" value="C:plasma membrane"/>
    <property type="evidence" value="ECO:0007669"/>
    <property type="project" value="UniProtKB-SubCell"/>
</dbReference>
<dbReference type="Gene3D" id="1.10.3720.10">
    <property type="entry name" value="MetI-like"/>
    <property type="match status" value="3"/>
</dbReference>
<evidence type="ECO:0000256" key="7">
    <source>
        <dbReference type="ARBA" id="ARBA00022989"/>
    </source>
</evidence>
<evidence type="ECO:0000313" key="12">
    <source>
        <dbReference type="Proteomes" id="UP000008330"/>
    </source>
</evidence>
<accession>A0ABF7QL85</accession>
<dbReference type="KEGG" id="rlt:Rleg2_1623"/>
<feature type="transmembrane region" description="Helical" evidence="9">
    <location>
        <begin position="143"/>
        <end position="166"/>
    </location>
</feature>
<dbReference type="GO" id="GO:0006865">
    <property type="term" value="P:amino acid transport"/>
    <property type="evidence" value="ECO:0007669"/>
    <property type="project" value="UniProtKB-KW"/>
</dbReference>
<dbReference type="Pfam" id="PF00528">
    <property type="entry name" value="BPD_transp_1"/>
    <property type="match status" value="2"/>
</dbReference>
<feature type="transmembrane region" description="Helical" evidence="9">
    <location>
        <begin position="745"/>
        <end position="767"/>
    </location>
</feature>
<keyword evidence="12" id="KW-1185">Reference proteome</keyword>
<feature type="transmembrane region" description="Helical" evidence="9">
    <location>
        <begin position="522"/>
        <end position="543"/>
    </location>
</feature>
<gene>
    <name evidence="11" type="ordered locus">Rleg2_1623</name>
</gene>
<dbReference type="InterPro" id="IPR035906">
    <property type="entry name" value="MetI-like_sf"/>
</dbReference>
<keyword evidence="6" id="KW-0029">Amino-acid transport</keyword>
<feature type="transmembrane region" description="Helical" evidence="9">
    <location>
        <begin position="474"/>
        <end position="493"/>
    </location>
</feature>
<dbReference type="PROSITE" id="PS50928">
    <property type="entry name" value="ABC_TM1"/>
    <property type="match status" value="2"/>
</dbReference>
<feature type="transmembrane region" description="Helical" evidence="9">
    <location>
        <begin position="550"/>
        <end position="568"/>
    </location>
</feature>
<feature type="transmembrane region" description="Helical" evidence="9">
    <location>
        <begin position="196"/>
        <end position="219"/>
    </location>
</feature>
<dbReference type="PANTHER" id="PTHR30614:SF37">
    <property type="entry name" value="AMINO-ACID ABC TRANSPORTER PERMEASE PROTEIN YHDX-RELATED"/>
    <property type="match status" value="1"/>
</dbReference>
<feature type="transmembrane region" description="Helical" evidence="9">
    <location>
        <begin position="574"/>
        <end position="597"/>
    </location>
</feature>
<feature type="transmembrane region" description="Helical" evidence="9">
    <location>
        <begin position="609"/>
        <end position="633"/>
    </location>
</feature>
<reference evidence="11 12" key="1">
    <citation type="journal article" date="2010" name="Stand. Genomic Sci.">
        <title>Complete genome sequence of Rhizobium leguminosarum bv trifolii strain WSM2304, an effective microsymbiont of the South American clover Trifolium polymorphum.</title>
        <authorList>
            <person name="Reeve W."/>
            <person name="O'Hara G."/>
            <person name="Chain P."/>
            <person name="Ardley J."/>
            <person name="Brau L."/>
            <person name="Nandesena K."/>
            <person name="Tiwari R."/>
            <person name="Malfatti S."/>
            <person name="Kiss H."/>
            <person name="Lapidus A."/>
            <person name="Copeland A."/>
            <person name="Nolan M."/>
            <person name="Land M."/>
            <person name="Ivanova N."/>
            <person name="Mavromatis K."/>
            <person name="Markowitz V."/>
            <person name="Kyrpides N."/>
            <person name="Melino V."/>
            <person name="Denton M."/>
            <person name="Yates R."/>
            <person name="Howieson J."/>
        </authorList>
    </citation>
    <scope>NUCLEOTIDE SEQUENCE [LARGE SCALE GENOMIC DNA]</scope>
    <source>
        <strain evidence="11 12">WSM2304</strain>
    </source>
</reference>
<feature type="domain" description="ABC transmembrane type-1" evidence="10">
    <location>
        <begin position="108"/>
        <end position="391"/>
    </location>
</feature>
<dbReference type="Proteomes" id="UP000008330">
    <property type="component" value="Chromosome"/>
</dbReference>
<feature type="domain" description="ABC transmembrane type-1" evidence="10">
    <location>
        <begin position="574"/>
        <end position="767"/>
    </location>
</feature>
<evidence type="ECO:0000256" key="2">
    <source>
        <dbReference type="ARBA" id="ARBA00010072"/>
    </source>
</evidence>
<dbReference type="AlphaFoldDB" id="A0ABF7QL85"/>
<dbReference type="InterPro" id="IPR000515">
    <property type="entry name" value="MetI-like"/>
</dbReference>
<feature type="transmembrane region" description="Helical" evidence="9">
    <location>
        <begin position="114"/>
        <end position="131"/>
    </location>
</feature>
<name>A0ABF7QL85_RHILW</name>
<comment type="subcellular location">
    <subcellularLocation>
        <location evidence="1">Cell inner membrane</location>
        <topology evidence="1">Multi-pass membrane protein</topology>
    </subcellularLocation>
    <subcellularLocation>
        <location evidence="9">Cell membrane</location>
        <topology evidence="9">Multi-pass membrane protein</topology>
    </subcellularLocation>
</comment>
<evidence type="ECO:0000256" key="8">
    <source>
        <dbReference type="ARBA" id="ARBA00023136"/>
    </source>
</evidence>
<feature type="transmembrane region" description="Helical" evidence="9">
    <location>
        <begin position="701"/>
        <end position="725"/>
    </location>
</feature>
<feature type="transmembrane region" description="Helical" evidence="9">
    <location>
        <begin position="424"/>
        <end position="444"/>
    </location>
</feature>
<evidence type="ECO:0000259" key="10">
    <source>
        <dbReference type="PROSITE" id="PS50928"/>
    </source>
</evidence>
<organism evidence="11 12">
    <name type="scientific">Rhizobium leguminosarum bv. trifolii (strain WSM2304)</name>
    <dbReference type="NCBI Taxonomy" id="395492"/>
    <lineage>
        <taxon>Bacteria</taxon>
        <taxon>Pseudomonadati</taxon>
        <taxon>Pseudomonadota</taxon>
        <taxon>Alphaproteobacteria</taxon>
        <taxon>Hyphomicrobiales</taxon>
        <taxon>Rhizobiaceae</taxon>
        <taxon>Rhizobium/Agrobacterium group</taxon>
        <taxon>Rhizobium</taxon>
    </lineage>
</organism>
<feature type="transmembrane region" description="Helical" evidence="9">
    <location>
        <begin position="645"/>
        <end position="664"/>
    </location>
</feature>
<dbReference type="NCBIfam" id="TIGR01726">
    <property type="entry name" value="HEQRo_perm_3TM"/>
    <property type="match status" value="2"/>
</dbReference>
<dbReference type="InterPro" id="IPR043429">
    <property type="entry name" value="ArtM/GltK/GlnP/TcyL/YhdX-like"/>
</dbReference>
<sequence length="779" mass="83765">MTIHETSAIHGMVESDSLKSRRLRNRIRHEAIQLGIVGLVVVLLGILAYAVKAGLSEKGIRFSFSFLANTAGFDISEGWTLTSGEGVVPGLSQFSSDMSVASAFVTGIFNTAKVALLAIALSTILGTLLGVGRLSTNWVVRNLCFWIVEFVRNTPLLIQLVFWYFAVVLRFPPMASAAKLYGGLIVSQQGIYVPTLAWSGGVSTLSLILVTATWVSVLGAVFDPIRGMRRICIAVAVVCFGLLIATGGMTVDFPVANKFKASGGTSISPEMAALLLAVVVNSASFIAEIVRGAIDALPKSQWEAAGSLGFSRRDTVNDIVLPQVFRVVLPSFGNQYISLTKNTALGIAVGYPDLFNIYGTIANQTGHSLEGIIIVMASYLILSWIISSAVYWANRRLNPNGSVAMITTSMKWTRHNLFGKPFDAVLSLLVIPSVLWLAYSIFGWALTTARWDIIAASLRVLMIGVFPADQAWRAWTASAIIGAILGAGLGCVFSFKPHHGLVLALPALLLSIVDHGDLGNALPALGVVAATMLGWVLTSYVPVSRSVMPAAAFTGFIAVVAVMAPPGVGLWGGLLLSVLLTLVTSVLSLPIGILLAFGRQSRLSSLRIICTWYIEVMRSVPLILVVYWIWILMPVLAPQWGLADVARGMIGFTIFYAAYVAEYVRSGLQAVPRAQTEAARSLGMSEFDINRSTVLPQALRVVVAPLVGNVLDIFNSAPLVFIIGLTDFLRAGQMILANPQYGDRTFEVLSFLLITYFLVGSLITYAARKLEDHMATSTR</sequence>
<proteinExistence type="inferred from homology"/>
<protein>
    <submittedName>
        <fullName evidence="11">Polar amino acid ABC transporter, inner membrane subunit</fullName>
    </submittedName>
</protein>
<feature type="transmembrane region" description="Helical" evidence="9">
    <location>
        <begin position="31"/>
        <end position="51"/>
    </location>
</feature>
<evidence type="ECO:0000256" key="4">
    <source>
        <dbReference type="ARBA" id="ARBA00022475"/>
    </source>
</evidence>
<evidence type="ECO:0000313" key="11">
    <source>
        <dbReference type="EMBL" id="ACI54913.1"/>
    </source>
</evidence>
<keyword evidence="3 9" id="KW-0813">Transport</keyword>
<keyword evidence="5 9" id="KW-0812">Transmembrane</keyword>
<keyword evidence="4" id="KW-1003">Cell membrane</keyword>
<feature type="transmembrane region" description="Helical" evidence="9">
    <location>
        <begin position="372"/>
        <end position="393"/>
    </location>
</feature>
<dbReference type="InterPro" id="IPR010065">
    <property type="entry name" value="AA_ABC_transptr_permease_3TM"/>
</dbReference>
<dbReference type="PANTHER" id="PTHR30614">
    <property type="entry name" value="MEMBRANE COMPONENT OF AMINO ACID ABC TRANSPORTER"/>
    <property type="match status" value="1"/>
</dbReference>
<keyword evidence="8 9" id="KW-0472">Membrane</keyword>
<feature type="transmembrane region" description="Helical" evidence="9">
    <location>
        <begin position="271"/>
        <end position="290"/>
    </location>
</feature>
<evidence type="ECO:0000256" key="1">
    <source>
        <dbReference type="ARBA" id="ARBA00004429"/>
    </source>
</evidence>
<feature type="transmembrane region" description="Helical" evidence="9">
    <location>
        <begin position="231"/>
        <end position="251"/>
    </location>
</feature>
<comment type="similarity">
    <text evidence="2">Belongs to the binding-protein-dependent transport system permease family. HisMQ subfamily.</text>
</comment>
<evidence type="ECO:0000256" key="6">
    <source>
        <dbReference type="ARBA" id="ARBA00022970"/>
    </source>
</evidence>
<evidence type="ECO:0000256" key="9">
    <source>
        <dbReference type="RuleBase" id="RU363032"/>
    </source>
</evidence>
<dbReference type="SUPFAM" id="SSF161098">
    <property type="entry name" value="MetI-like"/>
    <property type="match status" value="2"/>
</dbReference>
<dbReference type="EMBL" id="CP001191">
    <property type="protein sequence ID" value="ACI54913.1"/>
    <property type="molecule type" value="Genomic_DNA"/>
</dbReference>
<keyword evidence="7 9" id="KW-1133">Transmembrane helix</keyword>